<dbReference type="InterPro" id="IPR001254">
    <property type="entry name" value="Trypsin_dom"/>
</dbReference>
<protein>
    <submittedName>
        <fullName evidence="5 6">Coagulation factor IX</fullName>
    </submittedName>
</protein>
<proteinExistence type="inferred from homology"/>
<reference evidence="5" key="1">
    <citation type="submission" date="2007-03" db="EMBL/GenBank/DDBJ databases">
        <title>Annotation of Culex pipiens quinquefasciatus.</title>
        <authorList>
            <consortium name="The Broad Institute Genome Sequencing Platform"/>
            <person name="Atkinson P.W."/>
            <person name="Hemingway J."/>
            <person name="Christensen B.M."/>
            <person name="Higgs S."/>
            <person name="Kodira C."/>
            <person name="Hannick L."/>
            <person name="Megy K."/>
            <person name="O'Leary S."/>
            <person name="Pearson M."/>
            <person name="Haas B.J."/>
            <person name="Mauceli E."/>
            <person name="Wortman J.R."/>
            <person name="Lee N.H."/>
            <person name="Guigo R."/>
            <person name="Stanke M."/>
            <person name="Alvarado L."/>
            <person name="Amedeo P."/>
            <person name="Antoine C.H."/>
            <person name="Arensburger P."/>
            <person name="Bidwell S.L."/>
            <person name="Crawford M."/>
            <person name="Camaro F."/>
            <person name="Devon K."/>
            <person name="Engels R."/>
            <person name="Hammond M."/>
            <person name="Howarth C."/>
            <person name="Koehrsen M."/>
            <person name="Lawson D."/>
            <person name="Montgomery P."/>
            <person name="Nene V."/>
            <person name="Nusbaum C."/>
            <person name="Puiu D."/>
            <person name="Romero-Severson J."/>
            <person name="Severson D.W."/>
            <person name="Shumway M."/>
            <person name="Sisk P."/>
            <person name="Stolte C."/>
            <person name="Zeng Q."/>
            <person name="Eisenstadt E."/>
            <person name="Fraser-Liggett C."/>
            <person name="Strausberg R."/>
            <person name="Galagan J."/>
            <person name="Birren B."/>
            <person name="Collins F.H."/>
        </authorList>
    </citation>
    <scope>NUCLEOTIDE SEQUENCE [LARGE SCALE GENOMIC DNA]</scope>
    <source>
        <strain evidence="5">JHB</strain>
    </source>
</reference>
<dbReference type="Pfam" id="PF00089">
    <property type="entry name" value="Trypsin"/>
    <property type="match status" value="1"/>
</dbReference>
<dbReference type="HOGENOM" id="CLU_006842_0_4_1"/>
<dbReference type="InParanoid" id="B0X1G9"/>
<gene>
    <name evidence="6" type="primary">6046266</name>
    <name evidence="5" type="ORF">CpipJ_CPIJ013063</name>
</gene>
<dbReference type="InterPro" id="IPR043504">
    <property type="entry name" value="Peptidase_S1_PA_chymotrypsin"/>
</dbReference>
<sequence>MKLLLLSFLLFYNLEASYETLLKRTVRIVKNSSTNYTAEDVERQGLYGGVTAFPSEFPFLVSLQYYSEQHDKLHHFCSGCLLNDRWVITAARCSIDGMKIFLVAGEFHLEKQDSTEQIISVNRFLKYPDFEKGGGFADLALASPDYPFQLSSQVSPIALAGFERSLKIGDLVALPGWGSISTTSTVLMKVFLPVASCPESTPSKTICILESNDQDYDDLDRSFCSVDLGSPALKIDPSSKEVTLVGLVSMAPRDCLNPTEPLILTDVTGFEPWIAQTTSPRITDWRRFRARSEQNIANVTKLSATLLAVWTLFGLCVIGKGVLS</sequence>
<dbReference type="eggNOG" id="KOG3627">
    <property type="taxonomic scope" value="Eukaryota"/>
</dbReference>
<evidence type="ECO:0000259" key="4">
    <source>
        <dbReference type="PROSITE" id="PS50240"/>
    </source>
</evidence>
<keyword evidence="3" id="KW-0732">Signal</keyword>
<dbReference type="VEuPathDB" id="VectorBase:CPIJ013063"/>
<dbReference type="STRING" id="7176.B0X1G9"/>
<name>B0X1G9_CULQU</name>
<comment type="similarity">
    <text evidence="2">Belongs to the peptidase S1 family. CLIP subfamily.</text>
</comment>
<evidence type="ECO:0000256" key="3">
    <source>
        <dbReference type="SAM" id="SignalP"/>
    </source>
</evidence>
<dbReference type="PROSITE" id="PS50240">
    <property type="entry name" value="TRYPSIN_DOM"/>
    <property type="match status" value="1"/>
</dbReference>
<keyword evidence="7" id="KW-1185">Reference proteome</keyword>
<dbReference type="GO" id="GO:0006508">
    <property type="term" value="P:proteolysis"/>
    <property type="evidence" value="ECO:0007669"/>
    <property type="project" value="InterPro"/>
</dbReference>
<dbReference type="Gene3D" id="2.40.10.10">
    <property type="entry name" value="Trypsin-like serine proteases"/>
    <property type="match status" value="1"/>
</dbReference>
<accession>B0X1G9</accession>
<feature type="signal peptide" evidence="3">
    <location>
        <begin position="1"/>
        <end position="16"/>
    </location>
</feature>
<evidence type="ECO:0000256" key="1">
    <source>
        <dbReference type="ARBA" id="ARBA00023157"/>
    </source>
</evidence>
<organism>
    <name type="scientific">Culex quinquefasciatus</name>
    <name type="common">Southern house mosquito</name>
    <name type="synonym">Culex pungens</name>
    <dbReference type="NCBI Taxonomy" id="7176"/>
    <lineage>
        <taxon>Eukaryota</taxon>
        <taxon>Metazoa</taxon>
        <taxon>Ecdysozoa</taxon>
        <taxon>Arthropoda</taxon>
        <taxon>Hexapoda</taxon>
        <taxon>Insecta</taxon>
        <taxon>Pterygota</taxon>
        <taxon>Neoptera</taxon>
        <taxon>Endopterygota</taxon>
        <taxon>Diptera</taxon>
        <taxon>Nematocera</taxon>
        <taxon>Culicoidea</taxon>
        <taxon>Culicidae</taxon>
        <taxon>Culicinae</taxon>
        <taxon>Culicini</taxon>
        <taxon>Culex</taxon>
        <taxon>Culex</taxon>
    </lineage>
</organism>
<dbReference type="InterPro" id="IPR009003">
    <property type="entry name" value="Peptidase_S1_PA"/>
</dbReference>
<evidence type="ECO:0000256" key="2">
    <source>
        <dbReference type="ARBA" id="ARBA00024195"/>
    </source>
</evidence>
<feature type="chain" id="PRO_5011408806" evidence="3">
    <location>
        <begin position="17"/>
        <end position="324"/>
    </location>
</feature>
<dbReference type="Proteomes" id="UP000002320">
    <property type="component" value="Unassembled WGS sequence"/>
</dbReference>
<dbReference type="SUPFAM" id="SSF50494">
    <property type="entry name" value="Trypsin-like serine proteases"/>
    <property type="match status" value="1"/>
</dbReference>
<dbReference type="AlphaFoldDB" id="B0X1G9"/>
<dbReference type="PANTHER" id="PTHR24250">
    <property type="entry name" value="CHYMOTRYPSIN-RELATED"/>
    <property type="match status" value="1"/>
</dbReference>
<dbReference type="SMART" id="SM00020">
    <property type="entry name" value="Tryp_SPc"/>
    <property type="match status" value="1"/>
</dbReference>
<dbReference type="EnsemblMetazoa" id="CPIJ013063-RA">
    <property type="protein sequence ID" value="CPIJ013063-PA"/>
    <property type="gene ID" value="CPIJ013063"/>
</dbReference>
<dbReference type="PANTHER" id="PTHR24250:SF27">
    <property type="entry name" value="ELASTASE 2 LIKE"/>
    <property type="match status" value="1"/>
</dbReference>
<evidence type="ECO:0000313" key="6">
    <source>
        <dbReference type="EnsemblMetazoa" id="CPIJ013063-PA"/>
    </source>
</evidence>
<dbReference type="KEGG" id="cqu:CpipJ_CPIJ013063"/>
<evidence type="ECO:0000313" key="5">
    <source>
        <dbReference type="EMBL" id="EDS38620.1"/>
    </source>
</evidence>
<keyword evidence="1" id="KW-1015">Disulfide bond</keyword>
<feature type="domain" description="Peptidase S1" evidence="4">
    <location>
        <begin position="46"/>
        <end position="279"/>
    </location>
</feature>
<reference evidence="6" key="2">
    <citation type="submission" date="2020-05" db="UniProtKB">
        <authorList>
            <consortium name="EnsemblMetazoa"/>
        </authorList>
    </citation>
    <scope>IDENTIFICATION</scope>
    <source>
        <strain evidence="6">JHB</strain>
    </source>
</reference>
<dbReference type="GO" id="GO:0004252">
    <property type="term" value="F:serine-type endopeptidase activity"/>
    <property type="evidence" value="ECO:0007669"/>
    <property type="project" value="InterPro"/>
</dbReference>
<dbReference type="EMBL" id="DS232259">
    <property type="protein sequence ID" value="EDS38620.1"/>
    <property type="molecule type" value="Genomic_DNA"/>
</dbReference>
<dbReference type="OMA" id="RITDWRR"/>
<evidence type="ECO:0000313" key="7">
    <source>
        <dbReference type="Proteomes" id="UP000002320"/>
    </source>
</evidence>